<dbReference type="AlphaFoldDB" id="A0A1H9Q3E4"/>
<dbReference type="OrthoDB" id="201798at2157"/>
<gene>
    <name evidence="2" type="ORF">SAMN04489841_4074</name>
</gene>
<name>A0A1H9Q3E4_9EURY</name>
<accession>A0A1H9Q3E4</accession>
<dbReference type="PANTHER" id="PTHR46361:SF3">
    <property type="entry name" value="ELECTRON CARRIER_ PROTEIN DISULFIDE OXIDOREDUCTASE"/>
    <property type="match status" value="1"/>
</dbReference>
<dbReference type="PANTHER" id="PTHR46361">
    <property type="entry name" value="ELECTRON CARRIER/ PROTEIN DISULFIDE OXIDOREDUCTASE"/>
    <property type="match status" value="1"/>
</dbReference>
<dbReference type="InterPro" id="IPR006869">
    <property type="entry name" value="DUF547"/>
</dbReference>
<evidence type="ECO:0000313" key="2">
    <source>
        <dbReference type="EMBL" id="SER54944.1"/>
    </source>
</evidence>
<feature type="domain" description="DUF547" evidence="1">
    <location>
        <begin position="45"/>
        <end position="173"/>
    </location>
</feature>
<reference evidence="3" key="1">
    <citation type="submission" date="2016-10" db="EMBL/GenBank/DDBJ databases">
        <authorList>
            <person name="Varghese N."/>
            <person name="Submissions S."/>
        </authorList>
    </citation>
    <scope>NUCLEOTIDE SEQUENCE [LARGE SCALE GENOMIC DNA]</scope>
    <source>
        <strain evidence="3">DSM 25055</strain>
    </source>
</reference>
<proteinExistence type="predicted"/>
<protein>
    <recommendedName>
        <fullName evidence="1">DUF547 domain-containing protein</fullName>
    </recommendedName>
</protein>
<dbReference type="Pfam" id="PF04784">
    <property type="entry name" value="DUF547"/>
    <property type="match status" value="1"/>
</dbReference>
<evidence type="ECO:0000259" key="1">
    <source>
        <dbReference type="Pfam" id="PF04784"/>
    </source>
</evidence>
<evidence type="ECO:0000313" key="3">
    <source>
        <dbReference type="Proteomes" id="UP000199114"/>
    </source>
</evidence>
<dbReference type="STRING" id="1186196.SAMN04489841_4074"/>
<sequence length="245" mass="27730">MSTQLDPLSLSADLLYTVKTEGDADPLREHLAALERSQLDRALASREGKLSFWLNCYNAYAQLLLEEEDPDLLEGGLLDQWKFFARDQIPISGVWLSLNDIEHGLLRSSKQPWGLGYVPRVFPSSFERQFRLAECDPRVHFALTHAAGHCPPIAVYSPRDVDEELDIAIEWFLEENVTYDSGANTATVPRLFRQYRGDFGGKRGIVSFLRQYNAVPDDTTPSLEYEQVDHSAELDVNLEGDDVKP</sequence>
<dbReference type="RefSeq" id="WP_090621087.1">
    <property type="nucleotide sequence ID" value="NZ_FOFD01000006.1"/>
</dbReference>
<dbReference type="EMBL" id="FOFD01000006">
    <property type="protein sequence ID" value="SER54944.1"/>
    <property type="molecule type" value="Genomic_DNA"/>
</dbReference>
<dbReference type="Proteomes" id="UP000199114">
    <property type="component" value="Unassembled WGS sequence"/>
</dbReference>
<organism evidence="2 3">
    <name type="scientific">Natrinema salaciae</name>
    <dbReference type="NCBI Taxonomy" id="1186196"/>
    <lineage>
        <taxon>Archaea</taxon>
        <taxon>Methanobacteriati</taxon>
        <taxon>Methanobacteriota</taxon>
        <taxon>Stenosarchaea group</taxon>
        <taxon>Halobacteria</taxon>
        <taxon>Halobacteriales</taxon>
        <taxon>Natrialbaceae</taxon>
        <taxon>Natrinema</taxon>
    </lineage>
</organism>
<keyword evidence="3" id="KW-1185">Reference proteome</keyword>